<comment type="caution">
    <text evidence="4">The sequence shown here is derived from an EMBL/GenBank/DDBJ whole genome shotgun (WGS) entry which is preliminary data.</text>
</comment>
<name>A0ABR1MBI8_9PEZI</name>
<sequence>MPLQSSISFRPDPWHWTFDASDTAPSTSLALTMSTIVTPPQTQPPLFESPEPSSPSASSSITSDYTKTRDPEKPPNDRHDTINTEDTCVETNFQADESEEFEEVIEFEEEFEESNVSEDLEANNGNSGPRPNAWHRFRRATGFESPKKRKKSELDMHCIDYHPQGYPMLAAMLNSDENFMMCRRYGFLHNRVLLYRQDELRALESKLLALDKMDIRDGNDRFLKSRESDDSRSDVRANLIREIDDKLREYDDAVIRARQMASLPQATHRNFTSVSNWMHNKKPLYEPENGFIMAEQDLVALVDPKEGGWFDAFIEDYFLPMLPDRLTRLAFSDPAQRRSTANKETKLYSKQRVDTFARILITMVAVALLMAPVVVLFLQEESGTAKILVILAFTLVFSAALSVFTKAKRHEVFAATAAYCAVLVVFLGNLN</sequence>
<accession>A0ABR1MBI8</accession>
<gene>
    <name evidence="4" type="ORF">J3D65DRAFT_610279</name>
</gene>
<dbReference type="GeneID" id="92031694"/>
<proteinExistence type="predicted"/>
<dbReference type="PANTHER" id="PTHR34502:SF3">
    <property type="entry name" value="DUF6594 DOMAIN-CONTAINING PROTEIN"/>
    <property type="match status" value="1"/>
</dbReference>
<reference evidence="4 5" key="1">
    <citation type="submission" date="2024-04" db="EMBL/GenBank/DDBJ databases">
        <title>Phyllosticta paracitricarpa is synonymous to the EU quarantine fungus P. citricarpa based on phylogenomic analyses.</title>
        <authorList>
            <consortium name="Lawrence Berkeley National Laboratory"/>
            <person name="Van ingen-buijs V.A."/>
            <person name="Van westerhoven A.C."/>
            <person name="Haridas S."/>
            <person name="Skiadas P."/>
            <person name="Martin F."/>
            <person name="Groenewald J.Z."/>
            <person name="Crous P.W."/>
            <person name="Seidl M.F."/>
        </authorList>
    </citation>
    <scope>NUCLEOTIDE SEQUENCE [LARGE SCALE GENOMIC DNA]</scope>
    <source>
        <strain evidence="4 5">CPC 17464</strain>
    </source>
</reference>
<evidence type="ECO:0000313" key="4">
    <source>
        <dbReference type="EMBL" id="KAK7544653.1"/>
    </source>
</evidence>
<feature type="compositionally biased region" description="Low complexity" evidence="1">
    <location>
        <begin position="44"/>
        <end position="63"/>
    </location>
</feature>
<keyword evidence="5" id="KW-1185">Reference proteome</keyword>
<evidence type="ECO:0000259" key="3">
    <source>
        <dbReference type="Pfam" id="PF20237"/>
    </source>
</evidence>
<keyword evidence="2" id="KW-1133">Transmembrane helix</keyword>
<feature type="transmembrane region" description="Helical" evidence="2">
    <location>
        <begin position="356"/>
        <end position="378"/>
    </location>
</feature>
<feature type="compositionally biased region" description="Basic and acidic residues" evidence="1">
    <location>
        <begin position="66"/>
        <end position="82"/>
    </location>
</feature>
<dbReference type="InterPro" id="IPR046529">
    <property type="entry name" value="DUF6594"/>
</dbReference>
<feature type="region of interest" description="Disordered" evidence="1">
    <location>
        <begin position="105"/>
        <end position="134"/>
    </location>
</feature>
<protein>
    <recommendedName>
        <fullName evidence="3">DUF6594 domain-containing protein</fullName>
    </recommendedName>
</protein>
<dbReference type="PANTHER" id="PTHR34502">
    <property type="entry name" value="DUF6594 DOMAIN-CONTAINING PROTEIN-RELATED"/>
    <property type="match status" value="1"/>
</dbReference>
<dbReference type="EMBL" id="JBBPEH010000001">
    <property type="protein sequence ID" value="KAK7544653.1"/>
    <property type="molecule type" value="Genomic_DNA"/>
</dbReference>
<dbReference type="Pfam" id="PF20237">
    <property type="entry name" value="DUF6594"/>
    <property type="match status" value="1"/>
</dbReference>
<evidence type="ECO:0000256" key="1">
    <source>
        <dbReference type="SAM" id="MobiDB-lite"/>
    </source>
</evidence>
<feature type="transmembrane region" description="Helical" evidence="2">
    <location>
        <begin position="412"/>
        <end position="430"/>
    </location>
</feature>
<keyword evidence="2" id="KW-0812">Transmembrane</keyword>
<evidence type="ECO:0000256" key="2">
    <source>
        <dbReference type="SAM" id="Phobius"/>
    </source>
</evidence>
<feature type="compositionally biased region" description="Acidic residues" evidence="1">
    <location>
        <begin position="105"/>
        <end position="121"/>
    </location>
</feature>
<feature type="transmembrane region" description="Helical" evidence="2">
    <location>
        <begin position="384"/>
        <end position="405"/>
    </location>
</feature>
<keyword evidence="2" id="KW-0472">Membrane</keyword>
<dbReference type="RefSeq" id="XP_066659888.1">
    <property type="nucleotide sequence ID" value="XM_066798788.1"/>
</dbReference>
<dbReference type="Proteomes" id="UP001360953">
    <property type="component" value="Unassembled WGS sequence"/>
</dbReference>
<organism evidence="4 5">
    <name type="scientific">Phyllosticta citribraziliensis</name>
    <dbReference type="NCBI Taxonomy" id="989973"/>
    <lineage>
        <taxon>Eukaryota</taxon>
        <taxon>Fungi</taxon>
        <taxon>Dikarya</taxon>
        <taxon>Ascomycota</taxon>
        <taxon>Pezizomycotina</taxon>
        <taxon>Dothideomycetes</taxon>
        <taxon>Dothideomycetes incertae sedis</taxon>
        <taxon>Botryosphaeriales</taxon>
        <taxon>Phyllostictaceae</taxon>
        <taxon>Phyllosticta</taxon>
    </lineage>
</organism>
<feature type="region of interest" description="Disordered" evidence="1">
    <location>
        <begin position="34"/>
        <end position="86"/>
    </location>
</feature>
<evidence type="ECO:0000313" key="5">
    <source>
        <dbReference type="Proteomes" id="UP001360953"/>
    </source>
</evidence>
<feature type="domain" description="DUF6594" evidence="3">
    <location>
        <begin position="166"/>
        <end position="424"/>
    </location>
</feature>